<dbReference type="AlphaFoldDB" id="W9R9G7"/>
<gene>
    <name evidence="2" type="ORF">L484_027026</name>
</gene>
<accession>W9R9G7</accession>
<proteinExistence type="predicted"/>
<dbReference type="EMBL" id="KE344491">
    <property type="protein sequence ID" value="EXB63683.1"/>
    <property type="molecule type" value="Genomic_DNA"/>
</dbReference>
<feature type="region of interest" description="Disordered" evidence="1">
    <location>
        <begin position="86"/>
        <end position="109"/>
    </location>
</feature>
<dbReference type="Proteomes" id="UP000030645">
    <property type="component" value="Unassembled WGS sequence"/>
</dbReference>
<evidence type="ECO:0000313" key="2">
    <source>
        <dbReference type="EMBL" id="EXB63683.1"/>
    </source>
</evidence>
<evidence type="ECO:0000256" key="1">
    <source>
        <dbReference type="SAM" id="MobiDB-lite"/>
    </source>
</evidence>
<keyword evidence="3" id="KW-1185">Reference proteome</keyword>
<protein>
    <submittedName>
        <fullName evidence="2">Uncharacterized protein</fullName>
    </submittedName>
</protein>
<organism evidence="2 3">
    <name type="scientific">Morus notabilis</name>
    <dbReference type="NCBI Taxonomy" id="981085"/>
    <lineage>
        <taxon>Eukaryota</taxon>
        <taxon>Viridiplantae</taxon>
        <taxon>Streptophyta</taxon>
        <taxon>Embryophyta</taxon>
        <taxon>Tracheophyta</taxon>
        <taxon>Spermatophyta</taxon>
        <taxon>Magnoliopsida</taxon>
        <taxon>eudicotyledons</taxon>
        <taxon>Gunneridae</taxon>
        <taxon>Pentapetalae</taxon>
        <taxon>rosids</taxon>
        <taxon>fabids</taxon>
        <taxon>Rosales</taxon>
        <taxon>Moraceae</taxon>
        <taxon>Moreae</taxon>
        <taxon>Morus</taxon>
    </lineage>
</organism>
<sequence>MSKSIKNCLAVTLNVYFQPPPFTRAKQIFDEMIDISQESKVDVHIRVLLINFPTTISGANDASFTTADGYLSSQLLIERLEYSKNPSMSGTTLTKECDSTSSDFSMNGL</sequence>
<name>W9R9G7_9ROSA</name>
<evidence type="ECO:0000313" key="3">
    <source>
        <dbReference type="Proteomes" id="UP000030645"/>
    </source>
</evidence>
<reference evidence="3" key="1">
    <citation type="submission" date="2013-01" db="EMBL/GenBank/DDBJ databases">
        <title>Draft Genome Sequence of a Mulberry Tree, Morus notabilis C.K. Schneid.</title>
        <authorList>
            <person name="He N."/>
            <person name="Zhao S."/>
        </authorList>
    </citation>
    <scope>NUCLEOTIDE SEQUENCE</scope>
</reference>